<dbReference type="KEGG" id="sml:Smlt4618"/>
<gene>
    <name evidence="1" type="ordered locus">Smlt4618</name>
</gene>
<name>B2FNG1_STRMK</name>
<evidence type="ECO:0000313" key="1">
    <source>
        <dbReference type="EMBL" id="CAQ47972.1"/>
    </source>
</evidence>
<proteinExistence type="predicted"/>
<dbReference type="AlphaFoldDB" id="B2FNG1"/>
<protein>
    <submittedName>
        <fullName evidence="1">Uncharacterized protein</fullName>
    </submittedName>
</protein>
<evidence type="ECO:0000313" key="2">
    <source>
        <dbReference type="Proteomes" id="UP000008840"/>
    </source>
</evidence>
<organism evidence="1 2">
    <name type="scientific">Stenotrophomonas maltophilia (strain K279a)</name>
    <dbReference type="NCBI Taxonomy" id="522373"/>
    <lineage>
        <taxon>Bacteria</taxon>
        <taxon>Pseudomonadati</taxon>
        <taxon>Pseudomonadota</taxon>
        <taxon>Gammaproteobacteria</taxon>
        <taxon>Lysobacterales</taxon>
        <taxon>Lysobacteraceae</taxon>
        <taxon>Stenotrophomonas</taxon>
        <taxon>Stenotrophomonas maltophilia group</taxon>
    </lineage>
</organism>
<accession>B2FNG1</accession>
<reference evidence="1 2" key="1">
    <citation type="journal article" date="2008" name="Genome Biol.">
        <title>The complete genome, comparative and functional analysis of Stenotrophomonas maltophilia reveals an organism heavily shielded by drug resistance determinants.</title>
        <authorList>
            <person name="Crossman L.C."/>
            <person name="Gould V.C."/>
            <person name="Dow J.M."/>
            <person name="Vernikos G.S."/>
            <person name="Okazaki A."/>
            <person name="Sebaihia M."/>
            <person name="Saunders D."/>
            <person name="Arrowsmith C."/>
            <person name="Carver T."/>
            <person name="Peters N."/>
            <person name="Adlem E."/>
            <person name="Kerhornou A."/>
            <person name="Lord A."/>
            <person name="Murphy L."/>
            <person name="Seeger K."/>
            <person name="Squares R."/>
            <person name="Rutter S."/>
            <person name="Quail M.A."/>
            <person name="Rajandream M.A."/>
            <person name="Harris D."/>
            <person name="Churcher C."/>
            <person name="Bentley S.D."/>
            <person name="Parkhill J."/>
            <person name="Thomson N.R."/>
            <person name="Avison M.B."/>
        </authorList>
    </citation>
    <scope>NUCLEOTIDE SEQUENCE [LARGE SCALE GENOMIC DNA]</scope>
    <source>
        <strain evidence="1 2">K279a</strain>
    </source>
</reference>
<sequence>MPGERSGGRGTPGMARRYRSDHRMLLRVNRLTMASRITAPISENRNVRRVMASLMPPPNRKPAISAPTMPTTMLRMMPCWASRRMMMLASQPTMPPTISQMMMPMNVTSVGGRDGDQLTRSAVKPSCNPVTGVCG</sequence>
<dbReference type="EnsemblBacteria" id="CAQ47972">
    <property type="protein sequence ID" value="CAQ47972"/>
    <property type="gene ID" value="Smlt4618"/>
</dbReference>
<dbReference type="Proteomes" id="UP000008840">
    <property type="component" value="Chromosome"/>
</dbReference>
<keyword evidence="2" id="KW-1185">Reference proteome</keyword>
<dbReference type="HOGENOM" id="CLU_1884658_0_0_6"/>
<dbReference type="EMBL" id="AM743169">
    <property type="protein sequence ID" value="CAQ47972.1"/>
    <property type="molecule type" value="Genomic_DNA"/>
</dbReference>